<keyword evidence="2" id="KW-0813">Transport</keyword>
<evidence type="ECO:0000256" key="3">
    <source>
        <dbReference type="SAM" id="MobiDB-lite"/>
    </source>
</evidence>
<proteinExistence type="inferred from homology"/>
<evidence type="ECO:0000256" key="1">
    <source>
        <dbReference type="ARBA" id="ARBA00005417"/>
    </source>
</evidence>
<dbReference type="PANTHER" id="PTHR43335">
    <property type="entry name" value="ABC TRANSPORTER, ATP-BINDING PROTEIN"/>
    <property type="match status" value="1"/>
</dbReference>
<dbReference type="PANTHER" id="PTHR43335:SF2">
    <property type="entry name" value="ABC TRANSPORTER, ATP-BINDING PROTEIN"/>
    <property type="match status" value="1"/>
</dbReference>
<reference evidence="6" key="1">
    <citation type="journal article" date="2019" name="Int. J. Syst. Evol. Microbiol.">
        <title>The Global Catalogue of Microorganisms (GCM) 10K type strain sequencing project: providing services to taxonomists for standard genome sequencing and annotation.</title>
        <authorList>
            <consortium name="The Broad Institute Genomics Platform"/>
            <consortium name="The Broad Institute Genome Sequencing Center for Infectious Disease"/>
            <person name="Wu L."/>
            <person name="Ma J."/>
        </authorList>
    </citation>
    <scope>NUCLEOTIDE SEQUENCE [LARGE SCALE GENOMIC DNA]</scope>
    <source>
        <strain evidence="6">CGMCC 4.7645</strain>
    </source>
</reference>
<dbReference type="Gene3D" id="3.40.50.300">
    <property type="entry name" value="P-loop containing nucleotide triphosphate hydrolases"/>
    <property type="match status" value="1"/>
</dbReference>
<keyword evidence="5" id="KW-0067">ATP-binding</keyword>
<dbReference type="EMBL" id="JBHUKR010000030">
    <property type="protein sequence ID" value="MFD2422704.1"/>
    <property type="molecule type" value="Genomic_DNA"/>
</dbReference>
<dbReference type="SUPFAM" id="SSF52540">
    <property type="entry name" value="P-loop containing nucleoside triphosphate hydrolases"/>
    <property type="match status" value="1"/>
</dbReference>
<gene>
    <name evidence="5" type="ORF">ACFSXZ_40915</name>
</gene>
<sequence>MDITLNDISAAYRGDTVLRKVNWTIMPGVNTLLGEESAGKTTLLSVVAGRMPQSAGTITTKSTQDNLGRRAARFGFVPQRFSVVGGMRVGETIGYVAWITGIPHHACTRIAGLALSAVGLPGTGRARVRSLSPGQRQLLGIAGGLVNDPDVLVLDEPTAGLEIAEQTPVRDVITALGATRPVLVSVCDPQEARLLGGRVAILSGGRLVFDGKVEESGSTLARWRAGDAGPEAERAHHTAVGTLREPR</sequence>
<dbReference type="InterPro" id="IPR017871">
    <property type="entry name" value="ABC_transporter-like_CS"/>
</dbReference>
<dbReference type="InterPro" id="IPR003439">
    <property type="entry name" value="ABC_transporter-like_ATP-bd"/>
</dbReference>
<comment type="caution">
    <text evidence="5">The sequence shown here is derived from an EMBL/GenBank/DDBJ whole genome shotgun (WGS) entry which is preliminary data.</text>
</comment>
<dbReference type="Proteomes" id="UP001597417">
    <property type="component" value="Unassembled WGS sequence"/>
</dbReference>
<dbReference type="PROSITE" id="PS50893">
    <property type="entry name" value="ABC_TRANSPORTER_2"/>
    <property type="match status" value="1"/>
</dbReference>
<dbReference type="GO" id="GO:0005524">
    <property type="term" value="F:ATP binding"/>
    <property type="evidence" value="ECO:0007669"/>
    <property type="project" value="UniProtKB-KW"/>
</dbReference>
<evidence type="ECO:0000259" key="4">
    <source>
        <dbReference type="PROSITE" id="PS50893"/>
    </source>
</evidence>
<evidence type="ECO:0000313" key="5">
    <source>
        <dbReference type="EMBL" id="MFD2422704.1"/>
    </source>
</evidence>
<dbReference type="Pfam" id="PF00005">
    <property type="entry name" value="ABC_tran"/>
    <property type="match status" value="1"/>
</dbReference>
<dbReference type="InterPro" id="IPR027417">
    <property type="entry name" value="P-loop_NTPase"/>
</dbReference>
<protein>
    <submittedName>
        <fullName evidence="5">ATP-binding cassette domain-containing protein</fullName>
    </submittedName>
</protein>
<evidence type="ECO:0000313" key="6">
    <source>
        <dbReference type="Proteomes" id="UP001597417"/>
    </source>
</evidence>
<accession>A0ABW5G709</accession>
<keyword evidence="5" id="KW-0547">Nucleotide-binding</keyword>
<name>A0ABW5G709_9PSEU</name>
<dbReference type="PROSITE" id="PS00211">
    <property type="entry name" value="ABC_TRANSPORTER_1"/>
    <property type="match status" value="1"/>
</dbReference>
<evidence type="ECO:0000256" key="2">
    <source>
        <dbReference type="ARBA" id="ARBA00022448"/>
    </source>
</evidence>
<feature type="domain" description="ABC transporter" evidence="4">
    <location>
        <begin position="3"/>
        <end position="229"/>
    </location>
</feature>
<comment type="similarity">
    <text evidence="1">Belongs to the ABC transporter superfamily.</text>
</comment>
<dbReference type="RefSeq" id="WP_378271932.1">
    <property type="nucleotide sequence ID" value="NZ_JBHUKR010000030.1"/>
</dbReference>
<feature type="region of interest" description="Disordered" evidence="3">
    <location>
        <begin position="225"/>
        <end position="247"/>
    </location>
</feature>
<organism evidence="5 6">
    <name type="scientific">Amycolatopsis pigmentata</name>
    <dbReference type="NCBI Taxonomy" id="450801"/>
    <lineage>
        <taxon>Bacteria</taxon>
        <taxon>Bacillati</taxon>
        <taxon>Actinomycetota</taxon>
        <taxon>Actinomycetes</taxon>
        <taxon>Pseudonocardiales</taxon>
        <taxon>Pseudonocardiaceae</taxon>
        <taxon>Amycolatopsis</taxon>
    </lineage>
</organism>
<keyword evidence="6" id="KW-1185">Reference proteome</keyword>